<organism evidence="6">
    <name type="scientific">candidate division WOR-3 bacterium</name>
    <dbReference type="NCBI Taxonomy" id="2052148"/>
    <lineage>
        <taxon>Bacteria</taxon>
        <taxon>Bacteria division WOR-3</taxon>
    </lineage>
</organism>
<keyword evidence="2" id="KW-0997">Cell inner membrane</keyword>
<dbReference type="EMBL" id="DTOZ01000178">
    <property type="protein sequence ID" value="HGE78769.1"/>
    <property type="molecule type" value="Genomic_DNA"/>
</dbReference>
<dbReference type="Pfam" id="PF06835">
    <property type="entry name" value="LptC"/>
    <property type="match status" value="1"/>
</dbReference>
<evidence type="ECO:0000313" key="6">
    <source>
        <dbReference type="EMBL" id="HGE78769.1"/>
    </source>
</evidence>
<name>A0A7V3RIN0_UNCW3</name>
<evidence type="ECO:0000256" key="1">
    <source>
        <dbReference type="ARBA" id="ARBA00022475"/>
    </source>
</evidence>
<dbReference type="NCBIfam" id="TIGR04409">
    <property type="entry name" value="LptC_YrbK"/>
    <property type="match status" value="1"/>
</dbReference>
<evidence type="ECO:0000256" key="3">
    <source>
        <dbReference type="ARBA" id="ARBA00022692"/>
    </source>
</evidence>
<keyword evidence="4" id="KW-1133">Transmembrane helix</keyword>
<evidence type="ECO:0000256" key="4">
    <source>
        <dbReference type="ARBA" id="ARBA00022989"/>
    </source>
</evidence>
<sequence length="175" mass="20239">MLKKFFIFILLIFVGCEEETTSQKIEKNLPRITLENFTLIETQDGIKKWHLFAASARVYEDIIDVDSVRIKFYNESENEYAWLRSKTGVLNTKNHNIVVRDSVILITEDSTTLLTDSLFWDNELQRIITDARVKIIKKDSTTIEGNGLKTTTDLKKIEIIGDIRGTSPIKFPKIR</sequence>
<dbReference type="GO" id="GO:0017089">
    <property type="term" value="F:glycolipid transfer activity"/>
    <property type="evidence" value="ECO:0007669"/>
    <property type="project" value="TreeGrafter"/>
</dbReference>
<dbReference type="GO" id="GO:0005886">
    <property type="term" value="C:plasma membrane"/>
    <property type="evidence" value="ECO:0007669"/>
    <property type="project" value="InterPro"/>
</dbReference>
<keyword evidence="3" id="KW-0812">Transmembrane</keyword>
<evidence type="ECO:0000256" key="2">
    <source>
        <dbReference type="ARBA" id="ARBA00022519"/>
    </source>
</evidence>
<keyword evidence="5" id="KW-0472">Membrane</keyword>
<dbReference type="InterPro" id="IPR026265">
    <property type="entry name" value="LptC"/>
</dbReference>
<dbReference type="AlphaFoldDB" id="A0A7V3RIN0"/>
<evidence type="ECO:0000256" key="5">
    <source>
        <dbReference type="ARBA" id="ARBA00023136"/>
    </source>
</evidence>
<gene>
    <name evidence="6" type="primary">lptC</name>
    <name evidence="6" type="ORF">ENX68_07235</name>
</gene>
<dbReference type="Gene3D" id="2.60.450.10">
    <property type="entry name" value="Lipopolysaccharide (LPS) transport protein A like domain"/>
    <property type="match status" value="1"/>
</dbReference>
<dbReference type="PROSITE" id="PS51257">
    <property type="entry name" value="PROKAR_LIPOPROTEIN"/>
    <property type="match status" value="1"/>
</dbReference>
<dbReference type="InterPro" id="IPR052363">
    <property type="entry name" value="LPS_export_LptC"/>
</dbReference>
<comment type="caution">
    <text evidence="6">The sequence shown here is derived from an EMBL/GenBank/DDBJ whole genome shotgun (WGS) entry which is preliminary data.</text>
</comment>
<proteinExistence type="predicted"/>
<dbReference type="GO" id="GO:0015221">
    <property type="term" value="F:lipopolysaccharide transmembrane transporter activity"/>
    <property type="evidence" value="ECO:0007669"/>
    <property type="project" value="InterPro"/>
</dbReference>
<accession>A0A7V3RIN0</accession>
<reference evidence="6" key="1">
    <citation type="journal article" date="2020" name="mSystems">
        <title>Genome- and Community-Level Interaction Insights into Carbon Utilization and Element Cycling Functions of Hydrothermarchaeota in Hydrothermal Sediment.</title>
        <authorList>
            <person name="Zhou Z."/>
            <person name="Liu Y."/>
            <person name="Xu W."/>
            <person name="Pan J."/>
            <person name="Luo Z.H."/>
            <person name="Li M."/>
        </authorList>
    </citation>
    <scope>NUCLEOTIDE SEQUENCE [LARGE SCALE GENOMIC DNA]</scope>
    <source>
        <strain evidence="6">SpSt-961</strain>
    </source>
</reference>
<protein>
    <submittedName>
        <fullName evidence="6">LPS export ABC transporter periplasmic protein LptC</fullName>
    </submittedName>
</protein>
<dbReference type="PANTHER" id="PTHR37481">
    <property type="entry name" value="LIPOPOLYSACCHARIDE EXPORT SYSTEM PROTEIN LPTC"/>
    <property type="match status" value="1"/>
</dbReference>
<keyword evidence="1" id="KW-1003">Cell membrane</keyword>
<dbReference type="InterPro" id="IPR010664">
    <property type="entry name" value="LipoPS_assembly_LptC-rel"/>
</dbReference>
<dbReference type="PANTHER" id="PTHR37481:SF1">
    <property type="entry name" value="LIPOPOLYSACCHARIDE EXPORT SYSTEM PROTEIN LPTC"/>
    <property type="match status" value="1"/>
</dbReference>
<dbReference type="GO" id="GO:0030288">
    <property type="term" value="C:outer membrane-bounded periplasmic space"/>
    <property type="evidence" value="ECO:0007669"/>
    <property type="project" value="TreeGrafter"/>
</dbReference>